<proteinExistence type="predicted"/>
<dbReference type="RefSeq" id="WP_379287313.1">
    <property type="nucleotide sequence ID" value="NZ_JBHTIU010000027.1"/>
</dbReference>
<accession>A0ABW3D6L8</accession>
<evidence type="ECO:0000313" key="2">
    <source>
        <dbReference type="Proteomes" id="UP001597120"/>
    </source>
</evidence>
<dbReference type="SUPFAM" id="SSF51556">
    <property type="entry name" value="Metallo-dependent hydrolases"/>
    <property type="match status" value="1"/>
</dbReference>
<dbReference type="Proteomes" id="UP001597120">
    <property type="component" value="Unassembled WGS sequence"/>
</dbReference>
<dbReference type="Gene3D" id="3.20.20.140">
    <property type="entry name" value="Metal-dependent hydrolases"/>
    <property type="match status" value="1"/>
</dbReference>
<keyword evidence="2" id="KW-1185">Reference proteome</keyword>
<dbReference type="Pfam" id="PF01244">
    <property type="entry name" value="Peptidase_M19"/>
    <property type="match status" value="1"/>
</dbReference>
<dbReference type="InterPro" id="IPR008257">
    <property type="entry name" value="Pept_M19"/>
</dbReference>
<dbReference type="EMBL" id="JBHTIU010000027">
    <property type="protein sequence ID" value="MFD0869107.1"/>
    <property type="molecule type" value="Genomic_DNA"/>
</dbReference>
<name>A0ABW3D6L8_9BACL</name>
<organism evidence="1 2">
    <name type="scientific">Paenibacillus residui</name>
    <dbReference type="NCBI Taxonomy" id="629724"/>
    <lineage>
        <taxon>Bacteria</taxon>
        <taxon>Bacillati</taxon>
        <taxon>Bacillota</taxon>
        <taxon>Bacilli</taxon>
        <taxon>Bacillales</taxon>
        <taxon>Paenibacillaceae</taxon>
        <taxon>Paenibacillus</taxon>
    </lineage>
</organism>
<dbReference type="InterPro" id="IPR032466">
    <property type="entry name" value="Metal_Hydrolase"/>
</dbReference>
<dbReference type="PROSITE" id="PS51365">
    <property type="entry name" value="RENAL_DIPEPTIDASE_2"/>
    <property type="match status" value="1"/>
</dbReference>
<dbReference type="CDD" id="cd01301">
    <property type="entry name" value="rDP_like"/>
    <property type="match status" value="1"/>
</dbReference>
<dbReference type="PANTHER" id="PTHR10443">
    <property type="entry name" value="MICROSOMAL DIPEPTIDASE"/>
    <property type="match status" value="1"/>
</dbReference>
<protein>
    <submittedName>
        <fullName evidence="1">Dipeptidase</fullName>
    </submittedName>
</protein>
<gene>
    <name evidence="1" type="ORF">ACFQ03_08085</name>
</gene>
<dbReference type="PANTHER" id="PTHR10443:SF12">
    <property type="entry name" value="DIPEPTIDASE"/>
    <property type="match status" value="1"/>
</dbReference>
<comment type="caution">
    <text evidence="1">The sequence shown here is derived from an EMBL/GenBank/DDBJ whole genome shotgun (WGS) entry which is preliminary data.</text>
</comment>
<evidence type="ECO:0000313" key="1">
    <source>
        <dbReference type="EMBL" id="MFD0869107.1"/>
    </source>
</evidence>
<sequence length="312" mass="35350">MSIIDTHCDLLYKMFLDRKVQFAEGNGDADVSYTRLVKAGVVLQWFAIYLPDNPAYYSFDHVLTCIDLFRTRIAACPQVEFIKSRQDFDKLLKDKRKLGAMLTLEGVEGLAANMGNLRTAYDLGVRSIGITWNHANWAADGVGEPRQGGFTVRGKQFINECDRLGIILDVSHLSEKAFWELCEQSSRPFIASHSNAYRICPHVRNLKDDQIRAIIEKNGRIGITFVPAFVRAEHPQIKDLLLHIEHICSLGGENCVGFGSDFDGTDLKIPGLENPAHYCQLVDELHKRYTTEQAERFLSGNWKTYLLKNLPE</sequence>
<reference evidence="2" key="1">
    <citation type="journal article" date="2019" name="Int. J. Syst. Evol. Microbiol.">
        <title>The Global Catalogue of Microorganisms (GCM) 10K type strain sequencing project: providing services to taxonomists for standard genome sequencing and annotation.</title>
        <authorList>
            <consortium name="The Broad Institute Genomics Platform"/>
            <consortium name="The Broad Institute Genome Sequencing Center for Infectious Disease"/>
            <person name="Wu L."/>
            <person name="Ma J."/>
        </authorList>
    </citation>
    <scope>NUCLEOTIDE SEQUENCE [LARGE SCALE GENOMIC DNA]</scope>
    <source>
        <strain evidence="2">CCUG 57263</strain>
    </source>
</reference>